<dbReference type="GO" id="GO:0005634">
    <property type="term" value="C:nucleus"/>
    <property type="evidence" value="ECO:0007669"/>
    <property type="project" value="TreeGrafter"/>
</dbReference>
<reference evidence="9 10" key="1">
    <citation type="journal article" date="2018" name="Sci. Rep.">
        <title>Comparative genomics provides insights into the lifestyle and reveals functional heterogeneity of dark septate endophytic fungi.</title>
        <authorList>
            <person name="Knapp D.G."/>
            <person name="Nemeth J.B."/>
            <person name="Barry K."/>
            <person name="Hainaut M."/>
            <person name="Henrissat B."/>
            <person name="Johnson J."/>
            <person name="Kuo A."/>
            <person name="Lim J.H.P."/>
            <person name="Lipzen A."/>
            <person name="Nolan M."/>
            <person name="Ohm R.A."/>
            <person name="Tamas L."/>
            <person name="Grigoriev I.V."/>
            <person name="Spatafora J.W."/>
            <person name="Nagy L.G."/>
            <person name="Kovacs G.M."/>
        </authorList>
    </citation>
    <scope>NUCLEOTIDE SEQUENCE [LARGE SCALE GENOMIC DNA]</scope>
    <source>
        <strain evidence="9 10">DSE2036</strain>
    </source>
</reference>
<dbReference type="Gene3D" id="2.130.10.10">
    <property type="entry name" value="YVTN repeat-like/Quinoprotein amine dehydrogenase"/>
    <property type="match status" value="4"/>
</dbReference>
<evidence type="ECO:0000256" key="7">
    <source>
        <dbReference type="SAM" id="MobiDB-lite"/>
    </source>
</evidence>
<evidence type="ECO:0000256" key="5">
    <source>
        <dbReference type="ARBA" id="ARBA00043913"/>
    </source>
</evidence>
<feature type="repeat" description="WD" evidence="6">
    <location>
        <begin position="990"/>
        <end position="1031"/>
    </location>
</feature>
<evidence type="ECO:0000313" key="10">
    <source>
        <dbReference type="Proteomes" id="UP000244855"/>
    </source>
</evidence>
<comment type="similarity">
    <text evidence="3">Belongs to the WD repeat MDV1/CAF4 family.</text>
</comment>
<dbReference type="InterPro" id="IPR019775">
    <property type="entry name" value="WD40_repeat_CS"/>
</dbReference>
<keyword evidence="1 6" id="KW-0853">WD repeat</keyword>
<feature type="repeat" description="WD" evidence="6">
    <location>
        <begin position="1032"/>
        <end position="1072"/>
    </location>
</feature>
<organism evidence="9 10">
    <name type="scientific">Periconia macrospinosa</name>
    <dbReference type="NCBI Taxonomy" id="97972"/>
    <lineage>
        <taxon>Eukaryota</taxon>
        <taxon>Fungi</taxon>
        <taxon>Dikarya</taxon>
        <taxon>Ascomycota</taxon>
        <taxon>Pezizomycotina</taxon>
        <taxon>Dothideomycetes</taxon>
        <taxon>Pleosporomycetidae</taxon>
        <taxon>Pleosporales</taxon>
        <taxon>Massarineae</taxon>
        <taxon>Periconiaceae</taxon>
        <taxon>Periconia</taxon>
    </lineage>
</organism>
<dbReference type="GO" id="GO:1990234">
    <property type="term" value="C:transferase complex"/>
    <property type="evidence" value="ECO:0007669"/>
    <property type="project" value="UniProtKB-ARBA"/>
</dbReference>
<dbReference type="InterPro" id="IPR027417">
    <property type="entry name" value="P-loop_NTPase"/>
</dbReference>
<accession>A0A2V1DMD1</accession>
<feature type="repeat" description="WD" evidence="6">
    <location>
        <begin position="948"/>
        <end position="989"/>
    </location>
</feature>
<feature type="repeat" description="WD" evidence="6">
    <location>
        <begin position="1157"/>
        <end position="1184"/>
    </location>
</feature>
<dbReference type="Pfam" id="PF22939">
    <property type="entry name" value="WHD_GPIID"/>
    <property type="match status" value="1"/>
</dbReference>
<dbReference type="InterPro" id="IPR007111">
    <property type="entry name" value="NACHT_NTPase"/>
</dbReference>
<feature type="repeat" description="WD" evidence="6">
    <location>
        <begin position="1073"/>
        <end position="1114"/>
    </location>
</feature>
<dbReference type="PROSITE" id="PS50294">
    <property type="entry name" value="WD_REPEATS_REGION"/>
    <property type="match status" value="7"/>
</dbReference>
<evidence type="ECO:0000256" key="4">
    <source>
        <dbReference type="ARBA" id="ARBA00039789"/>
    </source>
</evidence>
<feature type="domain" description="NACHT" evidence="8">
    <location>
        <begin position="375"/>
        <end position="596"/>
    </location>
</feature>
<name>A0A2V1DMD1_9PLEO</name>
<dbReference type="PANTHER" id="PTHR22847:SF637">
    <property type="entry name" value="WD REPEAT DOMAIN 5B"/>
    <property type="match status" value="1"/>
</dbReference>
<dbReference type="PROSITE" id="PS50082">
    <property type="entry name" value="WD_REPEATS_2"/>
    <property type="match status" value="7"/>
</dbReference>
<evidence type="ECO:0000256" key="3">
    <source>
        <dbReference type="ARBA" id="ARBA00038415"/>
    </source>
</evidence>
<evidence type="ECO:0000259" key="8">
    <source>
        <dbReference type="PROSITE" id="PS50837"/>
    </source>
</evidence>
<dbReference type="InterPro" id="IPR010730">
    <property type="entry name" value="HET"/>
</dbReference>
<dbReference type="InterPro" id="IPR056884">
    <property type="entry name" value="NPHP3-like_N"/>
</dbReference>
<feature type="region of interest" description="Disordered" evidence="7">
    <location>
        <begin position="1179"/>
        <end position="1203"/>
    </location>
</feature>
<dbReference type="Pfam" id="PF25173">
    <property type="entry name" value="Beta-prop_WDR3_1st"/>
    <property type="match status" value="1"/>
</dbReference>
<sequence>MTCMSALPHPKLRVFFPPLTKSGDNPIAVFRFPRWSELTFSTDERVVVLVSSASQPHLEPTNIHSYRLTPPAQCETMRLLRHCGAGEYSLTKHLVGDEAIPPYAILSHTWGADTEEATFDDLTNGTGKDKPGYKKIQFCGEQAALDDLDYFWIDTCCINKTNKAELSQAINSMFRWYRNATRCYVYLSDVSSSPFSTNEEFNSPRSWESDLWKSKWFTRGWTLQELLAPNSVEFFSREGERLGDKNSLRCQIHEITVIPESALQGAPLSAFPVNERFSWMQPRETKLEEDKAYSLLGIFGVYVPPVYGEGTASAFRRLQEEIGKLEQCMQDLHLTNPQDDKERIENTKGGLLKDSYRWILGNADFQRWRDDWESRLLWIKGDPGKGKTMLLCGIANELMDSMAKTALLSYFFCQATDSRINNATAVLRGLLYMLVHQQPSLVSHIRKKHDHAGKALFEDANAWIALLEIFTDVLRDPSFKCTYLIIDALDECATGLPKLLEFIVQTSCVSARVKWIVSSRNWPDIEERLERAGQKVKLSLELNAASVSTAVQFYIQHKVTQLALEKGYKEKEKSAVLAHLTSNANDTFLWVALVCQNLGDIPRWKVLAKLEAFPPGLDTLYNQMMQQISSSDDADLCKRILALIAIVYRPVTLDELTYLCEPLEDMADDFDSVRQIVGLCGSFLTIRSSTVSFVHQSAKDFLCTKVVSDIFPSGMKEVHCAIFLRSLQVMSKTLRRDMYGLGALGYPTDQVDDPDPDPLAASRYSCIYWIDHLSDWNRGCSAHHRIHLQDQSPVDNFLRTKYLYWLEALSLCKSMSKGVISMAKFETLIKGRTNAAELTGLVRDARRFIMAHKGAIENSPLQCYASALAFSPTHSIVRGLFKREEPNWIIIEPVVEKNWSACLQTLESHSRSVNSVAFSPDSTRLASGSVDSTIKIWDASSGQCIRMLKGHSSSVNSVAFSPDSTRLASGSVDSTVMIWDASSGQCIRMLKGHSTSVSSVAFSPDSTRLASGSVDSTIKIWDASSGQCLQMLKGHSSSVNSVAFSPDSTRLASGSDSRVIIWDVSSGQRLQVLKYYSPSVNSVAFSPDSTRLASGSVDSTVKIWDVSSGRCLQMLKGHSRSVNSVAFSPDSKRLASGSYDNTVKIWNASSGQCFQTLKGHSRYVNSVAFSPDSTRLASGSYDNTKANSRNSSHDLHGKPPVGATSAHRAYLPPYSIHAAYVTQQSIYREQQLPDPNGICNIGSHIAIFH</sequence>
<dbReference type="InterPro" id="IPR015943">
    <property type="entry name" value="WD40/YVTN_repeat-like_dom_sf"/>
</dbReference>
<evidence type="ECO:0000313" key="9">
    <source>
        <dbReference type="EMBL" id="PVH99085.1"/>
    </source>
</evidence>
<proteinExistence type="inferred from homology"/>
<dbReference type="FunFam" id="3.40.50.300:FF:001638">
    <property type="entry name" value="NACHT and WD40 domain protein"/>
    <property type="match status" value="1"/>
</dbReference>
<dbReference type="InterPro" id="IPR001680">
    <property type="entry name" value="WD40_rpt"/>
</dbReference>
<dbReference type="Pfam" id="PF00400">
    <property type="entry name" value="WD40"/>
    <property type="match status" value="3"/>
</dbReference>
<dbReference type="Proteomes" id="UP000244855">
    <property type="component" value="Unassembled WGS sequence"/>
</dbReference>
<dbReference type="OrthoDB" id="538223at2759"/>
<feature type="compositionally biased region" description="Polar residues" evidence="7">
    <location>
        <begin position="1179"/>
        <end position="1190"/>
    </location>
</feature>
<dbReference type="EMBL" id="KZ805399">
    <property type="protein sequence ID" value="PVH99085.1"/>
    <property type="molecule type" value="Genomic_DNA"/>
</dbReference>
<dbReference type="InterPro" id="IPR036322">
    <property type="entry name" value="WD40_repeat_dom_sf"/>
</dbReference>
<dbReference type="SMART" id="SM00320">
    <property type="entry name" value="WD40"/>
    <property type="match status" value="7"/>
</dbReference>
<dbReference type="STRING" id="97972.A0A2V1DMD1"/>
<evidence type="ECO:0000256" key="2">
    <source>
        <dbReference type="ARBA" id="ARBA00022737"/>
    </source>
</evidence>
<dbReference type="PROSITE" id="PS00678">
    <property type="entry name" value="WD_REPEATS_1"/>
    <property type="match status" value="5"/>
</dbReference>
<evidence type="ECO:0000256" key="1">
    <source>
        <dbReference type="ARBA" id="ARBA00022574"/>
    </source>
</evidence>
<keyword evidence="10" id="KW-1185">Reference proteome</keyword>
<feature type="repeat" description="WD" evidence="6">
    <location>
        <begin position="906"/>
        <end position="947"/>
    </location>
</feature>
<evidence type="ECO:0000256" key="6">
    <source>
        <dbReference type="PROSITE-ProRule" id="PRU00221"/>
    </source>
</evidence>
<dbReference type="PROSITE" id="PS50837">
    <property type="entry name" value="NACHT"/>
    <property type="match status" value="1"/>
</dbReference>
<dbReference type="InterPro" id="IPR020472">
    <property type="entry name" value="WD40_PAC1"/>
</dbReference>
<dbReference type="PRINTS" id="PR00320">
    <property type="entry name" value="GPROTEINBRPT"/>
</dbReference>
<dbReference type="Pfam" id="PF24883">
    <property type="entry name" value="NPHP3_N"/>
    <property type="match status" value="1"/>
</dbReference>
<dbReference type="Pfam" id="PF06985">
    <property type="entry name" value="HET"/>
    <property type="match status" value="1"/>
</dbReference>
<dbReference type="Gene3D" id="3.40.50.300">
    <property type="entry name" value="P-loop containing nucleotide triphosphate hydrolases"/>
    <property type="match status" value="1"/>
</dbReference>
<keyword evidence="2" id="KW-0677">Repeat</keyword>
<dbReference type="PANTHER" id="PTHR22847">
    <property type="entry name" value="WD40 REPEAT PROTEIN"/>
    <property type="match status" value="1"/>
</dbReference>
<comment type="function">
    <text evidence="5">Involved in mitochondrial fission. Acts as an adapter protein required to form mitochondrial fission complexes. Formation of these complexes is required to promote constriction and fission of the mitochondrial compartment at a late step in mitochondrial division.</text>
</comment>
<dbReference type="InterPro" id="IPR054471">
    <property type="entry name" value="GPIID_WHD"/>
</dbReference>
<gene>
    <name evidence="9" type="ORF">DM02DRAFT_680085</name>
</gene>
<dbReference type="AlphaFoldDB" id="A0A2V1DMD1"/>
<protein>
    <recommendedName>
        <fullName evidence="4">Mitochondrial division protein 1</fullName>
    </recommendedName>
</protein>
<dbReference type="CDD" id="cd00200">
    <property type="entry name" value="WD40"/>
    <property type="match status" value="1"/>
</dbReference>
<dbReference type="SUPFAM" id="SSF50978">
    <property type="entry name" value="WD40 repeat-like"/>
    <property type="match status" value="1"/>
</dbReference>
<dbReference type="SUPFAM" id="SSF52540">
    <property type="entry name" value="P-loop containing nucleoside triphosphate hydrolases"/>
    <property type="match status" value="1"/>
</dbReference>
<feature type="repeat" description="WD" evidence="6">
    <location>
        <begin position="1115"/>
        <end position="1156"/>
    </location>
</feature>